<protein>
    <recommendedName>
        <fullName evidence="4">Selenoprotein O</fullName>
    </recommendedName>
</protein>
<feature type="compositionally biased region" description="Basic residues" evidence="1">
    <location>
        <begin position="18"/>
        <end position="28"/>
    </location>
</feature>
<sequence>PTTRETPGQRRAPASAPRGRRAPRRRRAWACAAGRPRAEGERKASRASEAREARGSAIGGSGSEAAARRGLLSAAAGLVEKGPGRGGRRKEEEEEEEEEAAEEEDEKREKKRRRRNGNLSDRPRGAARETPRHGGEKSSCMRVETRVVVNSSRGHLTPKSVRWAQITLCRIAGYPHRRVSSSPSLDACPDIVALA</sequence>
<feature type="compositionally biased region" description="Acidic residues" evidence="1">
    <location>
        <begin position="92"/>
        <end position="106"/>
    </location>
</feature>
<dbReference type="EMBL" id="CAUYUJ010003669">
    <property type="protein sequence ID" value="CAK0806192.1"/>
    <property type="molecule type" value="Genomic_DNA"/>
</dbReference>
<feature type="compositionally biased region" description="Basic and acidic residues" evidence="1">
    <location>
        <begin position="36"/>
        <end position="54"/>
    </location>
</feature>
<reference evidence="2" key="1">
    <citation type="submission" date="2023-10" db="EMBL/GenBank/DDBJ databases">
        <authorList>
            <person name="Chen Y."/>
            <person name="Shah S."/>
            <person name="Dougan E. K."/>
            <person name="Thang M."/>
            <person name="Chan C."/>
        </authorList>
    </citation>
    <scope>NUCLEOTIDE SEQUENCE [LARGE SCALE GENOMIC DNA]</scope>
</reference>
<proteinExistence type="predicted"/>
<organism evidence="2 3">
    <name type="scientific">Prorocentrum cordatum</name>
    <dbReference type="NCBI Taxonomy" id="2364126"/>
    <lineage>
        <taxon>Eukaryota</taxon>
        <taxon>Sar</taxon>
        <taxon>Alveolata</taxon>
        <taxon>Dinophyceae</taxon>
        <taxon>Prorocentrales</taxon>
        <taxon>Prorocentraceae</taxon>
        <taxon>Prorocentrum</taxon>
    </lineage>
</organism>
<keyword evidence="3" id="KW-1185">Reference proteome</keyword>
<feature type="compositionally biased region" description="Basic and acidic residues" evidence="1">
    <location>
        <begin position="121"/>
        <end position="136"/>
    </location>
</feature>
<accession>A0ABN9QLS3</accession>
<feature type="non-terminal residue" evidence="2">
    <location>
        <position position="1"/>
    </location>
</feature>
<feature type="region of interest" description="Disordered" evidence="1">
    <location>
        <begin position="1"/>
        <end position="143"/>
    </location>
</feature>
<evidence type="ECO:0000256" key="1">
    <source>
        <dbReference type="SAM" id="MobiDB-lite"/>
    </source>
</evidence>
<name>A0ABN9QLS3_9DINO</name>
<evidence type="ECO:0000313" key="3">
    <source>
        <dbReference type="Proteomes" id="UP001189429"/>
    </source>
</evidence>
<evidence type="ECO:0000313" key="2">
    <source>
        <dbReference type="EMBL" id="CAK0806192.1"/>
    </source>
</evidence>
<comment type="caution">
    <text evidence="2">The sequence shown here is derived from an EMBL/GenBank/DDBJ whole genome shotgun (WGS) entry which is preliminary data.</text>
</comment>
<dbReference type="Proteomes" id="UP001189429">
    <property type="component" value="Unassembled WGS sequence"/>
</dbReference>
<gene>
    <name evidence="2" type="ORF">PCOR1329_LOCUS12518</name>
</gene>
<evidence type="ECO:0008006" key="4">
    <source>
        <dbReference type="Google" id="ProtNLM"/>
    </source>
</evidence>
<feature type="compositionally biased region" description="Low complexity" evidence="1">
    <location>
        <begin position="63"/>
        <end position="81"/>
    </location>
</feature>